<dbReference type="SUPFAM" id="SSF48452">
    <property type="entry name" value="TPR-like"/>
    <property type="match status" value="2"/>
</dbReference>
<keyword evidence="4" id="KW-1185">Reference proteome</keyword>
<proteinExistence type="predicted"/>
<keyword evidence="1" id="KW-0677">Repeat</keyword>
<sequence>MYTLISFATQWGSKYGGINSFNTDFLSALGVAYHLGIQVVCVVTSATNEEIEQARNTYVTLVPLPYSPADKQLSTTHAQTALDELKRRDIGFDPGRTVWLGHDRISGAAAIAAAQQAGGRSALIHHMSYDHYESYAEDSATARTKVEEQTTLFKQADIVLAIGPLLRDALSDMIEATKPVCMLIPGLAEISLREPPKKFTAFLSGRLSEDAARIKQGYLGIAAFALAHREACDKSMPDGLCKEPKLVLRGVDLEAPLLQDNQINPETELKQFAEKYAQRVINLHTLPFTQDRQTLYADLSGSSVAMMPSWHEGFGLAAWEAIAAGVPLIISENSGVFRLLDELNLDNEVYSISVRASSNDPYFREEDLPAVVAKLTEIAHKPDKARSIAGRLRNNLAKFSWPHCAEQATQAFGWTVQKGSLPPVTPEQIAAVLSAPAPPPQSPATIFSPLQIPARQWKAGSGLADSQLLRAEEALVPFDPARQPDLDALNAWLDDREWPNAVRLITGAGGLGKTRLALELCQQRAANGWHTGFLDALLEPREMKQAWEQLHAFDMPVLAVIDYAETRQPVLLALVKAILQQPGKHPIRILLLARDGGEWWDNLPSKDPHCEALLSGYATTGPYTLLPLHPEEEGRRHAYRQALSAFADALGVRVPEVTPELSGEHFGRPLYLQMAALLALHGERPTTAEGLTRALLNHERRYWSRLLANFIFSEPEQHAQQLLALTTLAGGFATPRDAQVYWNKSDANKLSPAEFTSLFKALVPLYPGKQGLQAVRPDLLGEALVAQTLAGSEATRLLDAVLSNGSTQGIRLHTLTVLARLLDKYPDLHETAAEALARNFAHCNQEVLTVAIETAGDFAVVAETAFARLDPLAKSQVAGLLEPQLRQDSVQLAVLGCLVKEYLVEKARQKLDKKQNLDNHAHYARKMMNYSISLRRVGRNDQALYCAKEAYKLFKSLHSLDSERFAYSYSTSLNFYSNRLGDAGQLEAALVHANHALEIRKWLAQKESDNYKPAYAMSLNDYANHLSYSGQNETALMFARQSLEINKQLAQNNPDRYESDYAISLNTFANRLSDVGQNQDALEFMYNALEINKRLVQKTPDRYEPDYASSLNNYAVCLCSVGIYEDALNYAKQSSNIRKRLAQKNPMRFTEEMLSSNCLAGFICWLLNDLNDYYGLANIHNNIQPTIFSYRWQLMQLFIAFVQACYSMTLEQRDSSMKQIITVWDELSQASRKKAQPYWLCAVAWCATYSPETVADLAWQTDWQKFAQQRQGRIPHWMPEVARRLEFQWPDWTEQSDEPIIPVAGQP</sequence>
<gene>
    <name evidence="3" type="ORF">SAMN02745119_01018</name>
</gene>
<reference evidence="4" key="1">
    <citation type="submission" date="2017-02" db="EMBL/GenBank/DDBJ databases">
        <authorList>
            <person name="Varghese N."/>
            <person name="Submissions S."/>
        </authorList>
    </citation>
    <scope>NUCLEOTIDE SEQUENCE [LARGE SCALE GENOMIC DNA]</scope>
    <source>
        <strain evidence="4">ATCC BAA-34</strain>
    </source>
</reference>
<dbReference type="GO" id="GO:0016740">
    <property type="term" value="F:transferase activity"/>
    <property type="evidence" value="ECO:0007669"/>
    <property type="project" value="UniProtKB-KW"/>
</dbReference>
<dbReference type="CDD" id="cd01120">
    <property type="entry name" value="RecA-like_superfamily"/>
    <property type="match status" value="1"/>
</dbReference>
<keyword evidence="2" id="KW-0802">TPR repeat</keyword>
<dbReference type="Gene3D" id="1.25.40.10">
    <property type="entry name" value="Tetratricopeptide repeat domain"/>
    <property type="match status" value="2"/>
</dbReference>
<name>A0A1T4LQV7_9BACT</name>
<dbReference type="STRING" id="115783.SAMN02745119_01018"/>
<dbReference type="Pfam" id="PF20706">
    <property type="entry name" value="GT4-conflict"/>
    <property type="match status" value="1"/>
</dbReference>
<dbReference type="Pfam" id="PF13374">
    <property type="entry name" value="TPR_10"/>
    <property type="match status" value="1"/>
</dbReference>
<dbReference type="EMBL" id="FUWR01000003">
    <property type="protein sequence ID" value="SJZ57139.1"/>
    <property type="molecule type" value="Genomic_DNA"/>
</dbReference>
<dbReference type="RefSeq" id="WP_078789290.1">
    <property type="nucleotide sequence ID" value="NZ_FUWR01000003.1"/>
</dbReference>
<dbReference type="SUPFAM" id="SSF53756">
    <property type="entry name" value="UDP-Glycosyltransferase/glycogen phosphorylase"/>
    <property type="match status" value="1"/>
</dbReference>
<evidence type="ECO:0000256" key="2">
    <source>
        <dbReference type="ARBA" id="ARBA00022803"/>
    </source>
</evidence>
<evidence type="ECO:0000313" key="4">
    <source>
        <dbReference type="Proteomes" id="UP000190102"/>
    </source>
</evidence>
<evidence type="ECO:0000256" key="1">
    <source>
        <dbReference type="ARBA" id="ARBA00022737"/>
    </source>
</evidence>
<evidence type="ECO:0000313" key="3">
    <source>
        <dbReference type="EMBL" id="SJZ57139.1"/>
    </source>
</evidence>
<dbReference type="OrthoDB" id="9149083at2"/>
<keyword evidence="3" id="KW-0808">Transferase</keyword>
<dbReference type="PANTHER" id="PTHR45641">
    <property type="entry name" value="TETRATRICOPEPTIDE REPEAT PROTEIN (AFU_ORTHOLOGUE AFUA_6G03870)"/>
    <property type="match status" value="1"/>
</dbReference>
<organism evidence="3 4">
    <name type="scientific">Trichlorobacter thiogenes</name>
    <dbReference type="NCBI Taxonomy" id="115783"/>
    <lineage>
        <taxon>Bacteria</taxon>
        <taxon>Pseudomonadati</taxon>
        <taxon>Thermodesulfobacteriota</taxon>
        <taxon>Desulfuromonadia</taxon>
        <taxon>Geobacterales</taxon>
        <taxon>Geobacteraceae</taxon>
        <taxon>Trichlorobacter</taxon>
    </lineage>
</organism>
<dbReference type="Proteomes" id="UP000190102">
    <property type="component" value="Unassembled WGS sequence"/>
</dbReference>
<dbReference type="InterPro" id="IPR011990">
    <property type="entry name" value="TPR-like_helical_dom_sf"/>
</dbReference>
<accession>A0A1T4LQV7</accession>
<protein>
    <submittedName>
        <fullName evidence="3">Glycosyltransferase involved in cell wall bisynthesis</fullName>
    </submittedName>
</protein>
<dbReference type="Gene3D" id="3.40.50.2000">
    <property type="entry name" value="Glycogen Phosphorylase B"/>
    <property type="match status" value="1"/>
</dbReference>